<reference evidence="3 4" key="1">
    <citation type="submission" date="2017-10" db="EMBL/GenBank/DDBJ databases">
        <title>Complete genome sequence of Paracoccus yeei TT13 isolated from human skin.</title>
        <authorList>
            <person name="Lee K."/>
            <person name="Lim J.Y."/>
            <person name="Hwang I."/>
        </authorList>
    </citation>
    <scope>NUCLEOTIDE SEQUENCE [LARGE SCALE GENOMIC DNA]</scope>
    <source>
        <strain evidence="3 4">TT13</strain>
        <plasmid evidence="4">Plasmid ptt13-1</plasmid>
    </source>
</reference>
<dbReference type="InterPro" id="IPR001789">
    <property type="entry name" value="Sig_transdc_resp-reg_receiver"/>
</dbReference>
<protein>
    <recommendedName>
        <fullName evidence="2">Response regulatory domain-containing protein</fullName>
    </recommendedName>
</protein>
<organism evidence="3 4">
    <name type="scientific">Paracoccus yeei</name>
    <dbReference type="NCBI Taxonomy" id="147645"/>
    <lineage>
        <taxon>Bacteria</taxon>
        <taxon>Pseudomonadati</taxon>
        <taxon>Pseudomonadota</taxon>
        <taxon>Alphaproteobacteria</taxon>
        <taxon>Rhodobacterales</taxon>
        <taxon>Paracoccaceae</taxon>
        <taxon>Paracoccus</taxon>
    </lineage>
</organism>
<keyword evidence="3" id="KW-0614">Plasmid</keyword>
<gene>
    <name evidence="3" type="ORF">PYTT13_18865</name>
</gene>
<feature type="domain" description="Response regulatory" evidence="2">
    <location>
        <begin position="8"/>
        <end position="116"/>
    </location>
</feature>
<dbReference type="AlphaFoldDB" id="A0A2D2C5X9"/>
<proteinExistence type="predicted"/>
<dbReference type="PROSITE" id="PS50110">
    <property type="entry name" value="RESPONSE_REGULATORY"/>
    <property type="match status" value="1"/>
</dbReference>
<dbReference type="EMBL" id="CP024423">
    <property type="protein sequence ID" value="ATQ57912.1"/>
    <property type="molecule type" value="Genomic_DNA"/>
</dbReference>
<dbReference type="Gene3D" id="3.40.50.2300">
    <property type="match status" value="1"/>
</dbReference>
<feature type="modified residue" description="4-aspartylphosphate" evidence="1">
    <location>
        <position position="56"/>
    </location>
</feature>
<evidence type="ECO:0000313" key="4">
    <source>
        <dbReference type="Proteomes" id="UP000229314"/>
    </source>
</evidence>
<evidence type="ECO:0000259" key="2">
    <source>
        <dbReference type="PROSITE" id="PS50110"/>
    </source>
</evidence>
<evidence type="ECO:0000256" key="1">
    <source>
        <dbReference type="PROSITE-ProRule" id="PRU00169"/>
    </source>
</evidence>
<dbReference type="InterPro" id="IPR011006">
    <property type="entry name" value="CheY-like_superfamily"/>
</dbReference>
<keyword evidence="1" id="KW-0597">Phosphoprotein</keyword>
<dbReference type="SUPFAM" id="SSF52172">
    <property type="entry name" value="CheY-like"/>
    <property type="match status" value="1"/>
</dbReference>
<sequence length="193" mass="21729">MMTSESLCILVVEDDYFMAERLSREIRANGDIVVGPVADVHDALDLACVVQAAILDVKVQDETSFQVADSLIHHDVPFIFLTGYDPQVVPSRFARRHIYAKPSHAAPLLHELHERHRAASEAADSVEAVVIEMLCRGREMMPDEASAERLVEGALMRAITEAPQDEPKGDDIRARLFALFQDEYRQRGRLRLH</sequence>
<geneLocation type="plasmid" evidence="4">
    <name>ptt13-1</name>
</geneLocation>
<name>A0A2D2C5X9_9RHOB</name>
<evidence type="ECO:0000313" key="3">
    <source>
        <dbReference type="EMBL" id="ATQ57912.1"/>
    </source>
</evidence>
<accession>A0A2D2C5X9</accession>
<dbReference type="Proteomes" id="UP000229314">
    <property type="component" value="Plasmid pTT13-1"/>
</dbReference>
<dbReference type="GO" id="GO:0000160">
    <property type="term" value="P:phosphorelay signal transduction system"/>
    <property type="evidence" value="ECO:0007669"/>
    <property type="project" value="InterPro"/>
</dbReference>